<name>A0A433WH53_9BACT</name>
<proteinExistence type="predicted"/>
<evidence type="ECO:0000256" key="1">
    <source>
        <dbReference type="ARBA" id="ARBA00023015"/>
    </source>
</evidence>
<dbReference type="OrthoDB" id="9797599at2"/>
<dbReference type="PANTHER" id="PTHR33204">
    <property type="entry name" value="TRANSCRIPTIONAL REGULATOR, MARR FAMILY"/>
    <property type="match status" value="1"/>
</dbReference>
<evidence type="ECO:0000256" key="3">
    <source>
        <dbReference type="ARBA" id="ARBA00023163"/>
    </source>
</evidence>
<dbReference type="Proteomes" id="UP000281028">
    <property type="component" value="Unassembled WGS sequence"/>
</dbReference>
<evidence type="ECO:0000313" key="4">
    <source>
        <dbReference type="EMBL" id="NSL86782.1"/>
    </source>
</evidence>
<keyword evidence="1" id="KW-0805">Transcription regulation</keyword>
<dbReference type="Pfam" id="PF01638">
    <property type="entry name" value="HxlR"/>
    <property type="match status" value="1"/>
</dbReference>
<sequence length="119" mass="13686">MRKEQSTNSENIRKIIALCPLSYTQTVIGGRWKPLILDRLMHGIQRYSEIRKSIPPITERMLTMQLKELERDGLIARAEYGKVPMRVEYTLTEKGASLKTVLTAMYHWGSEFNTTLAAT</sequence>
<protein>
    <submittedName>
        <fullName evidence="4">Helix-turn-helix transcriptional regulator</fullName>
    </submittedName>
</protein>
<dbReference type="InterPro" id="IPR036388">
    <property type="entry name" value="WH-like_DNA-bd_sf"/>
</dbReference>
<keyword evidence="5" id="KW-1185">Reference proteome</keyword>
<organism evidence="4 5">
    <name type="scientific">Chitinophaga solisilvae</name>
    <dbReference type="NCBI Taxonomy" id="1233460"/>
    <lineage>
        <taxon>Bacteria</taxon>
        <taxon>Pseudomonadati</taxon>
        <taxon>Bacteroidota</taxon>
        <taxon>Chitinophagia</taxon>
        <taxon>Chitinophagales</taxon>
        <taxon>Chitinophagaceae</taxon>
        <taxon>Chitinophaga</taxon>
    </lineage>
</organism>
<keyword evidence="3" id="KW-0804">Transcription</keyword>
<reference evidence="4" key="1">
    <citation type="submission" date="2020-05" db="EMBL/GenBank/DDBJ databases">
        <title>Chitinophaga laudate sp. nov., isolated from a tropical peat swamp.</title>
        <authorList>
            <person name="Goh C.B.S."/>
            <person name="Lee M.S."/>
            <person name="Parimannan S."/>
            <person name="Pasbakhsh P."/>
            <person name="Yule C.M."/>
            <person name="Rajandas H."/>
            <person name="Loke S."/>
            <person name="Croft L."/>
            <person name="Tan J.B.L."/>
        </authorList>
    </citation>
    <scope>NUCLEOTIDE SEQUENCE</scope>
    <source>
        <strain evidence="4">Mgbs1</strain>
    </source>
</reference>
<evidence type="ECO:0000313" key="5">
    <source>
        <dbReference type="Proteomes" id="UP000281028"/>
    </source>
</evidence>
<dbReference type="GO" id="GO:0003677">
    <property type="term" value="F:DNA binding"/>
    <property type="evidence" value="ECO:0007669"/>
    <property type="project" value="UniProtKB-KW"/>
</dbReference>
<dbReference type="PANTHER" id="PTHR33204:SF29">
    <property type="entry name" value="TRANSCRIPTIONAL REGULATOR"/>
    <property type="match status" value="1"/>
</dbReference>
<dbReference type="EMBL" id="RIAR02000001">
    <property type="protein sequence ID" value="NSL86782.1"/>
    <property type="molecule type" value="Genomic_DNA"/>
</dbReference>
<accession>A0A433WH53</accession>
<dbReference type="SUPFAM" id="SSF46785">
    <property type="entry name" value="Winged helix' DNA-binding domain"/>
    <property type="match status" value="1"/>
</dbReference>
<evidence type="ECO:0000256" key="2">
    <source>
        <dbReference type="ARBA" id="ARBA00023125"/>
    </source>
</evidence>
<keyword evidence="2" id="KW-0238">DNA-binding</keyword>
<dbReference type="AlphaFoldDB" id="A0A433WH53"/>
<comment type="caution">
    <text evidence="4">The sequence shown here is derived from an EMBL/GenBank/DDBJ whole genome shotgun (WGS) entry which is preliminary data.</text>
</comment>
<dbReference type="InterPro" id="IPR036390">
    <property type="entry name" value="WH_DNA-bd_sf"/>
</dbReference>
<dbReference type="Gene3D" id="1.10.10.10">
    <property type="entry name" value="Winged helix-like DNA-binding domain superfamily/Winged helix DNA-binding domain"/>
    <property type="match status" value="1"/>
</dbReference>
<dbReference type="PROSITE" id="PS51118">
    <property type="entry name" value="HTH_HXLR"/>
    <property type="match status" value="1"/>
</dbReference>
<gene>
    <name evidence="4" type="ORF">ECE50_008070</name>
</gene>
<dbReference type="InterPro" id="IPR002577">
    <property type="entry name" value="HTH_HxlR"/>
</dbReference>